<feature type="domain" description="PH" evidence="2">
    <location>
        <begin position="665"/>
        <end position="848"/>
    </location>
</feature>
<dbReference type="GO" id="GO:0032483">
    <property type="term" value="P:regulation of Rab protein signal transduction"/>
    <property type="evidence" value="ECO:0007669"/>
    <property type="project" value="TreeGrafter"/>
</dbReference>
<proteinExistence type="predicted"/>
<dbReference type="Pfam" id="PF02141">
    <property type="entry name" value="DENN"/>
    <property type="match status" value="1"/>
</dbReference>
<dbReference type="Gene3D" id="2.30.29.30">
    <property type="entry name" value="Pleckstrin-homology domain (PH domain)/Phosphotyrosine-binding domain (PTB)"/>
    <property type="match status" value="1"/>
</dbReference>
<name>A0AAV7Y5K2_9EUKA</name>
<dbReference type="SMART" id="SM00800">
    <property type="entry name" value="uDENN"/>
    <property type="match status" value="1"/>
</dbReference>
<evidence type="ECO:0000313" key="4">
    <source>
        <dbReference type="EMBL" id="KAJ3424296.1"/>
    </source>
</evidence>
<dbReference type="InterPro" id="IPR005112">
    <property type="entry name" value="dDENN_dom"/>
</dbReference>
<dbReference type="Pfam" id="PF03456">
    <property type="entry name" value="uDENN"/>
    <property type="match status" value="1"/>
</dbReference>
<dbReference type="Proteomes" id="UP001146793">
    <property type="component" value="Unassembled WGS sequence"/>
</dbReference>
<dbReference type="Pfam" id="PF03455">
    <property type="entry name" value="dDENN"/>
    <property type="match status" value="1"/>
</dbReference>
<evidence type="ECO:0000256" key="1">
    <source>
        <dbReference type="SAM" id="MobiDB-lite"/>
    </source>
</evidence>
<dbReference type="InterPro" id="IPR005113">
    <property type="entry name" value="uDENN_dom"/>
</dbReference>
<dbReference type="GO" id="GO:0031410">
    <property type="term" value="C:cytoplasmic vesicle"/>
    <property type="evidence" value="ECO:0007669"/>
    <property type="project" value="TreeGrafter"/>
</dbReference>
<dbReference type="SMART" id="SM00799">
    <property type="entry name" value="DENN"/>
    <property type="match status" value="1"/>
</dbReference>
<dbReference type="InterPro" id="IPR043153">
    <property type="entry name" value="DENN_C"/>
</dbReference>
<evidence type="ECO:0000259" key="2">
    <source>
        <dbReference type="PROSITE" id="PS50003"/>
    </source>
</evidence>
<dbReference type="Gene3D" id="3.30.450.200">
    <property type="match status" value="1"/>
</dbReference>
<evidence type="ECO:0000313" key="5">
    <source>
        <dbReference type="Proteomes" id="UP001146793"/>
    </source>
</evidence>
<gene>
    <name evidence="4" type="ORF">M0812_29014</name>
</gene>
<dbReference type="InterPro" id="IPR037516">
    <property type="entry name" value="Tripartite_DENN"/>
</dbReference>
<feature type="region of interest" description="Disordered" evidence="1">
    <location>
        <begin position="369"/>
        <end position="448"/>
    </location>
</feature>
<reference evidence="4" key="1">
    <citation type="submission" date="2022-08" db="EMBL/GenBank/DDBJ databases">
        <title>Novel sulphate-reducing endosymbionts in the free-living metamonad Anaeramoeba.</title>
        <authorList>
            <person name="Jerlstrom-Hultqvist J."/>
            <person name="Cepicka I."/>
            <person name="Gallot-Lavallee L."/>
            <person name="Salas-Leiva D."/>
            <person name="Curtis B.A."/>
            <person name="Zahonova K."/>
            <person name="Pipaliya S."/>
            <person name="Dacks J."/>
            <person name="Roger A.J."/>
        </authorList>
    </citation>
    <scope>NUCLEOTIDE SEQUENCE</scope>
    <source>
        <strain evidence="4">Busselton2</strain>
    </source>
</reference>
<accession>A0AAV7Y5K2</accession>
<dbReference type="PROSITE" id="PS50211">
    <property type="entry name" value="DENN"/>
    <property type="match status" value="1"/>
</dbReference>
<dbReference type="SMART" id="SM00801">
    <property type="entry name" value="dDENN"/>
    <property type="match status" value="1"/>
</dbReference>
<organism evidence="4 5">
    <name type="scientific">Anaeramoeba flamelloides</name>
    <dbReference type="NCBI Taxonomy" id="1746091"/>
    <lineage>
        <taxon>Eukaryota</taxon>
        <taxon>Metamonada</taxon>
        <taxon>Anaeramoebidae</taxon>
        <taxon>Anaeramoeba</taxon>
    </lineage>
</organism>
<feature type="compositionally biased region" description="Low complexity" evidence="1">
    <location>
        <begin position="418"/>
        <end position="428"/>
    </location>
</feature>
<dbReference type="InterPro" id="IPR051696">
    <property type="entry name" value="DENN_Domain_GEFs"/>
</dbReference>
<dbReference type="EMBL" id="JANTQA010000072">
    <property type="protein sequence ID" value="KAJ3424296.1"/>
    <property type="molecule type" value="Genomic_DNA"/>
</dbReference>
<protein>
    <submittedName>
        <fullName evidence="4">C-myc promoter binding protein</fullName>
    </submittedName>
</protein>
<dbReference type="PANTHER" id="PTHR12296:SF21">
    <property type="entry name" value="DENN DOMAIN-CONTAINING PROTEIN 3"/>
    <property type="match status" value="1"/>
</dbReference>
<dbReference type="InterPro" id="IPR001194">
    <property type="entry name" value="cDENN_dom"/>
</dbReference>
<feature type="compositionally biased region" description="Basic and acidic residues" evidence="1">
    <location>
        <begin position="547"/>
        <end position="556"/>
    </location>
</feature>
<dbReference type="AlphaFoldDB" id="A0AAV7Y5K2"/>
<dbReference type="PROSITE" id="PS50003">
    <property type="entry name" value="PH_DOMAIN"/>
    <property type="match status" value="1"/>
</dbReference>
<dbReference type="SUPFAM" id="SSF50729">
    <property type="entry name" value="PH domain-like"/>
    <property type="match status" value="1"/>
</dbReference>
<sequence length="942" mass="110152">MSQFFEFVILSGIGHDLLAIDIDNSNGITYAMEILFEPQIICIEPKTTTPPPLIEKFLQPEEGLRLHSSRKESFLHEFVLTDSNHQKLYGFTLTTFPQFSKNKYQSLFELFKKQGRQTGLPSTLHSPRSIAIVTKYPFHQTFHRILNLFLESCKTPKLTKTSVKQLVKILSRVTVSKNLQLPSIVSITENSSVVLPKIKLESDLPLVDIDYCPLFSSLSPENIIIVFTALLHERQIVFISKILTNLTQCIIAMISLLYPLKWHHPLIPVLPADFIEIFQSPVPSLIGCYSSIIEMEFPAGDTVIVDIDSDHIVSETSLKALPIRIQLKLKKIIEKYCNLYEGPKKSLRISPLSGYKSIKMIPEESGYLSTSFSSSESDDDDFDDDDDDDETDNFKLPIKWRNLNQKKMTENNKHSLNKKNNFYNNNNKKTSENNAKKKKPNHSNPNQTKIIYSKSYDHNVVKNNLKKKNLDQIFASKLQLQQKNFLSESNDDIIPWIFPKTQFNNQFSKEIYSNNKNKQEKEQEQEKPTKNKKEKENKRENKRKQKEKVNENENGNKKQKKFLKIEKIRKGFLSIFVKWLKNYPRFVITPTEENPDPDDLFDSIGFLKHAPEDSILFLRKFLNSQMFISYIEEKILDLNKDDHYFEKFVENKMKLQSKIYLKYSTCFIQGYLLQKMGNKYHFWEKKFVSLERDQLKCYLNNPGYLNNKSKQSKINNKSEKEKSPVQIYSLIKGKTKIYIPQKLSKNEIQNIGYPFKIKFPIYSRNRNRNRNHNTNRNWNLDMDVGFDVGIGAGVDVDLDVNVNVVKDNDSDENIIKNKIKKQHKEIHFAAATRKSRRKWIKILKASSISQEETDFLQSFNKIQTKESHKNFIKKKRMEKEEIVRTNETKFLTSKKKVVSIGVLPTKKINMEKNENKQQEDQDEINSKFQYPFLENEIIEKKK</sequence>
<dbReference type="InterPro" id="IPR011993">
    <property type="entry name" value="PH-like_dom_sf"/>
</dbReference>
<feature type="compositionally biased region" description="Basic and acidic residues" evidence="1">
    <location>
        <begin position="517"/>
        <end position="539"/>
    </location>
</feature>
<dbReference type="Gene3D" id="3.40.50.11500">
    <property type="match status" value="1"/>
</dbReference>
<feature type="domain" description="UDENN" evidence="3">
    <location>
        <begin position="36"/>
        <end position="641"/>
    </location>
</feature>
<dbReference type="PANTHER" id="PTHR12296">
    <property type="entry name" value="DENN DOMAIN-CONTAINING PROTEIN 4"/>
    <property type="match status" value="1"/>
</dbReference>
<comment type="caution">
    <text evidence="4">The sequence shown here is derived from an EMBL/GenBank/DDBJ whole genome shotgun (WGS) entry which is preliminary data.</text>
</comment>
<dbReference type="InterPro" id="IPR001849">
    <property type="entry name" value="PH_domain"/>
</dbReference>
<evidence type="ECO:0000259" key="3">
    <source>
        <dbReference type="PROSITE" id="PS50211"/>
    </source>
</evidence>
<feature type="compositionally biased region" description="Acidic residues" evidence="1">
    <location>
        <begin position="376"/>
        <end position="391"/>
    </location>
</feature>
<feature type="region of interest" description="Disordered" evidence="1">
    <location>
        <begin position="514"/>
        <end position="556"/>
    </location>
</feature>